<sequence>MTMFKNNKERTNSKIDCFQVDEKKHYEDQCISNSLQDNLTFIKKTLGNSEDIVIRTFNVGTNESNKMSLVYIDGLVDRNLVDNAILKTIMVQIRSAELDLSILNSKNIFQLLEENSLSASSFVEITNYAMFFNLLFTGSTMMLIDGFTVCIAVDTKEWDRRTPDEPTTQTVVRGPKESFTETIRTNTALIRRRLKDPSLRIDTKRIGTRSMTDVAIAYIKGVADDDVVNEVHSRLDKIKIDGILEGGYIEELIQDTAWTLFPTIHNTERPDTACASLLEGRVLIMVDGTPFVLVVPAIFVQFFQSAEDYYQRADFGTFSRLLRYVAFVLTLLTPATYIAVTSFHHELLPPSLLISIAAQREGIPFPAFIEALLMELTFEILREAGLRMPRAVGSAMSIVGALVLGDAAVNAGIISPVMVIVVSITAISSLISPTYNMAIANRLLRFGFMLLGATFGLYGIGLGLIAFVSHLTSLRSFGVPYMSPLAPLNVSGLNDTFIRSNIWKMFKRPALIVNKLNIVRQQKPSSKRPTTSNDKNQDTD</sequence>
<dbReference type="InterPro" id="IPR004995">
    <property type="entry name" value="Spore_Ger"/>
</dbReference>
<comment type="similarity">
    <text evidence="1">Belongs to the GerABKA family.</text>
</comment>
<dbReference type="AlphaFoldDB" id="U2EGZ0"/>
<feature type="region of interest" description="Disordered" evidence="3">
    <location>
        <begin position="521"/>
        <end position="540"/>
    </location>
</feature>
<feature type="transmembrane region" description="Helical" evidence="4">
    <location>
        <begin position="443"/>
        <end position="469"/>
    </location>
</feature>
<dbReference type="PIRSF" id="PIRSF005690">
    <property type="entry name" value="GerBA"/>
    <property type="match status" value="1"/>
</dbReference>
<dbReference type="FunCoup" id="U2EGZ0">
    <property type="interactions" value="72"/>
</dbReference>
<feature type="transmembrane region" description="Helical" evidence="4">
    <location>
        <begin position="282"/>
        <end position="303"/>
    </location>
</feature>
<protein>
    <submittedName>
        <fullName evidence="5">GerA spore germination protein</fullName>
    </submittedName>
</protein>
<feature type="transmembrane region" description="Helical" evidence="4">
    <location>
        <begin position="411"/>
        <end position="431"/>
    </location>
</feature>
<dbReference type="PANTHER" id="PTHR22550:SF5">
    <property type="entry name" value="LEUCINE ZIPPER PROTEIN 4"/>
    <property type="match status" value="1"/>
</dbReference>
<dbReference type="Pfam" id="PF03323">
    <property type="entry name" value="GerA"/>
    <property type="match status" value="1"/>
</dbReference>
<evidence type="ECO:0000313" key="5">
    <source>
        <dbReference type="EMBL" id="ERJ13866.1"/>
    </source>
</evidence>
<dbReference type="InterPro" id="IPR050768">
    <property type="entry name" value="UPF0353/GerABKA_families"/>
</dbReference>
<organism evidence="5 6">
    <name type="scientific">Haloplasma contractile SSD-17B</name>
    <dbReference type="NCBI Taxonomy" id="1033810"/>
    <lineage>
        <taxon>Bacteria</taxon>
        <taxon>Bacillati</taxon>
        <taxon>Mycoplasmatota</taxon>
        <taxon>Mollicutes</taxon>
        <taxon>Haloplasmatales</taxon>
        <taxon>Haloplasmataceae</taxon>
        <taxon>Haloplasma</taxon>
    </lineage>
</organism>
<dbReference type="GO" id="GO:0016020">
    <property type="term" value="C:membrane"/>
    <property type="evidence" value="ECO:0007669"/>
    <property type="project" value="InterPro"/>
</dbReference>
<evidence type="ECO:0000256" key="4">
    <source>
        <dbReference type="SAM" id="Phobius"/>
    </source>
</evidence>
<evidence type="ECO:0000313" key="6">
    <source>
        <dbReference type="Proteomes" id="UP000005707"/>
    </source>
</evidence>
<dbReference type="GO" id="GO:0009847">
    <property type="term" value="P:spore germination"/>
    <property type="evidence" value="ECO:0007669"/>
    <property type="project" value="InterPro"/>
</dbReference>
<keyword evidence="6" id="KW-1185">Reference proteome</keyword>
<keyword evidence="4" id="KW-1133">Transmembrane helix</keyword>
<proteinExistence type="inferred from homology"/>
<dbReference type="EMBL" id="AFNU02000001">
    <property type="protein sequence ID" value="ERJ13866.1"/>
    <property type="molecule type" value="Genomic_DNA"/>
</dbReference>
<keyword evidence="2 4" id="KW-0472">Membrane</keyword>
<reference evidence="5 6" key="1">
    <citation type="journal article" date="2011" name="J. Bacteriol.">
        <title>Genome sequence of Haloplasma contractile, an unusual contractile bacterium from a deep-sea anoxic brine lake.</title>
        <authorList>
            <person name="Antunes A."/>
            <person name="Alam I."/>
            <person name="El Dorry H."/>
            <person name="Siam R."/>
            <person name="Robertson A."/>
            <person name="Bajic V.B."/>
            <person name="Stingl U."/>
        </authorList>
    </citation>
    <scope>NUCLEOTIDE SEQUENCE [LARGE SCALE GENOMIC DNA]</scope>
    <source>
        <strain evidence="5 6">SSD-17B</strain>
    </source>
</reference>
<dbReference type="OrthoDB" id="9772630at2"/>
<accession>U2EGZ0</accession>
<dbReference type="Proteomes" id="UP000005707">
    <property type="component" value="Unassembled WGS sequence"/>
</dbReference>
<reference evidence="5 6" key="2">
    <citation type="journal article" date="2013" name="PLoS ONE">
        <title>INDIGO - INtegrated Data Warehouse of MIcrobial GenOmes with Examples from the Red Sea Extremophiles.</title>
        <authorList>
            <person name="Alam I."/>
            <person name="Antunes A."/>
            <person name="Kamau A.A."/>
            <person name="Ba Alawi W."/>
            <person name="Kalkatawi M."/>
            <person name="Stingl U."/>
            <person name="Bajic V.B."/>
        </authorList>
    </citation>
    <scope>NUCLEOTIDE SEQUENCE [LARGE SCALE GENOMIC DNA]</scope>
    <source>
        <strain evidence="5 6">SSD-17B</strain>
    </source>
</reference>
<name>U2EGZ0_9MOLU</name>
<evidence type="ECO:0000256" key="3">
    <source>
        <dbReference type="SAM" id="MobiDB-lite"/>
    </source>
</evidence>
<dbReference type="PANTHER" id="PTHR22550">
    <property type="entry name" value="SPORE GERMINATION PROTEIN"/>
    <property type="match status" value="1"/>
</dbReference>
<feature type="compositionally biased region" description="Polar residues" evidence="3">
    <location>
        <begin position="521"/>
        <end position="534"/>
    </location>
</feature>
<evidence type="ECO:0000256" key="2">
    <source>
        <dbReference type="ARBA" id="ARBA00023136"/>
    </source>
</evidence>
<dbReference type="InParanoid" id="U2EGZ0"/>
<feature type="transmembrane region" description="Helical" evidence="4">
    <location>
        <begin position="324"/>
        <end position="343"/>
    </location>
</feature>
<keyword evidence="4" id="KW-0812">Transmembrane</keyword>
<dbReference type="eggNOG" id="COG0697">
    <property type="taxonomic scope" value="Bacteria"/>
</dbReference>
<gene>
    <name evidence="5" type="ORF">HLPCO_000532</name>
</gene>
<dbReference type="STRING" id="1033810.HLPCO_000532"/>
<comment type="caution">
    <text evidence="5">The sequence shown here is derived from an EMBL/GenBank/DDBJ whole genome shotgun (WGS) entry which is preliminary data.</text>
</comment>
<evidence type="ECO:0000256" key="1">
    <source>
        <dbReference type="ARBA" id="ARBA00005278"/>
    </source>
</evidence>